<dbReference type="NCBIfam" id="NF003971">
    <property type="entry name" value="PRK05465.1"/>
    <property type="match status" value="1"/>
</dbReference>
<dbReference type="InterPro" id="IPR009246">
    <property type="entry name" value="EutC"/>
</dbReference>
<dbReference type="HOGENOM" id="CLU_068224_1_0_0"/>
<comment type="pathway">
    <text evidence="5">Amine and polyamine degradation; ethanolamine degradation.</text>
</comment>
<dbReference type="GO" id="GO:0008851">
    <property type="term" value="F:ethanolamine ammonia-lyase activity"/>
    <property type="evidence" value="ECO:0007669"/>
    <property type="project" value="UniProtKB-UniRule"/>
</dbReference>
<dbReference type="Pfam" id="PF05985">
    <property type="entry name" value="EutC"/>
    <property type="match status" value="1"/>
</dbReference>
<feature type="binding site" evidence="5">
    <location>
        <position position="156"/>
    </location>
    <ligand>
        <name>adenosylcob(III)alamin</name>
        <dbReference type="ChEBI" id="CHEBI:18408"/>
    </ligand>
</feature>
<organism evidence="6 7">
    <name type="scientific">Terriglobus saanensis (strain ATCC BAA-1853 / DSM 23119 / SP1PR4)</name>
    <dbReference type="NCBI Taxonomy" id="401053"/>
    <lineage>
        <taxon>Bacteria</taxon>
        <taxon>Pseudomonadati</taxon>
        <taxon>Acidobacteriota</taxon>
        <taxon>Terriglobia</taxon>
        <taxon>Terriglobales</taxon>
        <taxon>Acidobacteriaceae</taxon>
        <taxon>Terriglobus</taxon>
    </lineage>
</organism>
<dbReference type="RefSeq" id="WP_013566747.1">
    <property type="nucleotide sequence ID" value="NC_014963.1"/>
</dbReference>
<proteinExistence type="inferred from homology"/>
<dbReference type="AlphaFoldDB" id="E8UZT7"/>
<keyword evidence="7" id="KW-1185">Reference proteome</keyword>
<dbReference type="Proteomes" id="UP000006844">
    <property type="component" value="Chromosome"/>
</dbReference>
<evidence type="ECO:0000256" key="4">
    <source>
        <dbReference type="ARBA" id="ARBA00024446"/>
    </source>
</evidence>
<dbReference type="InterPro" id="IPR042251">
    <property type="entry name" value="EutC_C"/>
</dbReference>
<dbReference type="PANTHER" id="PTHR39330">
    <property type="entry name" value="ETHANOLAMINE AMMONIA-LYASE LIGHT CHAIN"/>
    <property type="match status" value="1"/>
</dbReference>
<dbReference type="InterPro" id="IPR042255">
    <property type="entry name" value="EutC_N"/>
</dbReference>
<feature type="binding site" evidence="5">
    <location>
        <position position="177"/>
    </location>
    <ligand>
        <name>adenosylcob(III)alamin</name>
        <dbReference type="ChEBI" id="CHEBI:18408"/>
    </ligand>
</feature>
<reference evidence="6 7" key="1">
    <citation type="journal article" date="2012" name="Stand. Genomic Sci.">
        <title>Complete genome sequence of Terriglobus saanensis type strain SP1PR4(T), an Acidobacteria from tundra soil.</title>
        <authorList>
            <person name="Rawat S.R."/>
            <person name="Mannisto M.K."/>
            <person name="Starovoytov V."/>
            <person name="Goodwin L."/>
            <person name="Nolan M."/>
            <person name="Hauser L."/>
            <person name="Land M."/>
            <person name="Davenport K.W."/>
            <person name="Woyke T."/>
            <person name="Haggblom M.M."/>
        </authorList>
    </citation>
    <scope>NUCLEOTIDE SEQUENCE</scope>
    <source>
        <strain evidence="7">ATCC BAA-1853 / DSM 23119 / SP1PR4</strain>
    </source>
</reference>
<dbReference type="GO" id="GO:0006520">
    <property type="term" value="P:amino acid metabolic process"/>
    <property type="evidence" value="ECO:0007669"/>
    <property type="project" value="InterPro"/>
</dbReference>
<dbReference type="KEGG" id="tsa:AciPR4_0176"/>
<evidence type="ECO:0000313" key="7">
    <source>
        <dbReference type="Proteomes" id="UP000006844"/>
    </source>
</evidence>
<dbReference type="PANTHER" id="PTHR39330:SF1">
    <property type="entry name" value="ETHANOLAMINE AMMONIA-LYASE SMALL SUBUNIT"/>
    <property type="match status" value="1"/>
</dbReference>
<dbReference type="GO" id="GO:0009350">
    <property type="term" value="C:ethanolamine ammonia-lyase complex"/>
    <property type="evidence" value="ECO:0007669"/>
    <property type="project" value="UniProtKB-UniRule"/>
</dbReference>
<evidence type="ECO:0000256" key="2">
    <source>
        <dbReference type="ARBA" id="ARBA00023239"/>
    </source>
</evidence>
<comment type="subunit">
    <text evidence="5">The basic unit is a heterodimer which dimerizes to form tetramers. The heterotetramers trimerize; 6 large subunits form a core ring with 6 small subunits projecting outwards.</text>
</comment>
<sequence>MKDELASPDPWQHLSQWTSARIAMGRVGSSQPTQAVLDFTMDHATARDAIHTPLDVDRLVRKLQAADFSSLRAWSKACNRSEYLRRPDRGRSLDPACIEALKPSTTPGTHLLTVVIADGLSSLAPASHALPLLRHLRDGLIGWTLDRVVVATQARVALGDEIGEIRGAEAVLLLIGERPGLKSPDSLGAYLTYHPRVGRTDAERNCISNIHPEGLSYQNAVFKLLYLLAGARLQGGTGVSLKDSSDLLGLERG</sequence>
<keyword evidence="2 5" id="KW-0456">Lyase</keyword>
<dbReference type="Gene3D" id="3.40.50.11240">
    <property type="entry name" value="Ethanolamine ammonia-lyase light chain (EutC)"/>
    <property type="match status" value="1"/>
</dbReference>
<keyword evidence="4 5" id="KW-1283">Bacterial microcompartment</keyword>
<evidence type="ECO:0000256" key="3">
    <source>
        <dbReference type="ARBA" id="ARBA00023285"/>
    </source>
</evidence>
<dbReference type="GO" id="GO:0046336">
    <property type="term" value="P:ethanolamine catabolic process"/>
    <property type="evidence" value="ECO:0007669"/>
    <property type="project" value="UniProtKB-UniRule"/>
</dbReference>
<gene>
    <name evidence="5" type="primary">eutC</name>
    <name evidence="6" type="ordered locus">AciPR4_0176</name>
</gene>
<comment type="function">
    <text evidence="5">Catalyzes the deamination of various vicinal amino-alcohols to oxo compounds. Allows this organism to utilize ethanolamine as the sole source of nitrogen and carbon in the presence of external vitamin B12.</text>
</comment>
<comment type="similarity">
    <text evidence="5">Belongs to the EutC family.</text>
</comment>
<comment type="subcellular location">
    <subcellularLocation>
        <location evidence="5">Bacterial microcompartment</location>
    </subcellularLocation>
</comment>
<evidence type="ECO:0000256" key="5">
    <source>
        <dbReference type="HAMAP-Rule" id="MF_00601"/>
    </source>
</evidence>
<dbReference type="GO" id="GO:0031419">
    <property type="term" value="F:cobalamin binding"/>
    <property type="evidence" value="ECO:0007669"/>
    <property type="project" value="UniProtKB-UniRule"/>
</dbReference>
<dbReference type="Gene3D" id="1.10.30.40">
    <property type="entry name" value="Ethanolamine ammonia-lyase light chain (EutC), N-terminal domain"/>
    <property type="match status" value="1"/>
</dbReference>
<dbReference type="UniPathway" id="UPA00560"/>
<comment type="catalytic activity">
    <reaction evidence="5">
        <text>ethanolamine = acetaldehyde + NH4(+)</text>
        <dbReference type="Rhea" id="RHEA:15313"/>
        <dbReference type="ChEBI" id="CHEBI:15343"/>
        <dbReference type="ChEBI" id="CHEBI:28938"/>
        <dbReference type="ChEBI" id="CHEBI:57603"/>
        <dbReference type="EC" id="4.3.1.7"/>
    </reaction>
</comment>
<dbReference type="OrthoDB" id="114248at2"/>
<evidence type="ECO:0000313" key="6">
    <source>
        <dbReference type="EMBL" id="ADV81014.1"/>
    </source>
</evidence>
<dbReference type="EMBL" id="CP002467">
    <property type="protein sequence ID" value="ADV81014.1"/>
    <property type="molecule type" value="Genomic_DNA"/>
</dbReference>
<protein>
    <recommendedName>
        <fullName evidence="5">Ethanolamine ammonia-lyase small subunit</fullName>
        <shortName evidence="5">EAL small subunit</shortName>
        <ecNumber evidence="5">4.3.1.7</ecNumber>
    </recommendedName>
</protein>
<dbReference type="EC" id="4.3.1.7" evidence="5"/>
<accession>E8UZT7</accession>
<evidence type="ECO:0000256" key="1">
    <source>
        <dbReference type="ARBA" id="ARBA00022628"/>
    </source>
</evidence>
<dbReference type="STRING" id="401053.AciPR4_0176"/>
<name>E8UZT7_TERSS</name>
<dbReference type="eggNOG" id="COG4302">
    <property type="taxonomic scope" value="Bacteria"/>
</dbReference>
<dbReference type="PIRSF" id="PIRSF018982">
    <property type="entry name" value="EutC"/>
    <property type="match status" value="1"/>
</dbReference>
<dbReference type="HAMAP" id="MF_00601">
    <property type="entry name" value="EutC"/>
    <property type="match status" value="1"/>
</dbReference>
<comment type="cofactor">
    <cofactor evidence="5">
        <name>adenosylcob(III)alamin</name>
        <dbReference type="ChEBI" id="CHEBI:18408"/>
    </cofactor>
    <text evidence="5">Binds between the large and small subunits.</text>
</comment>
<keyword evidence="1 5" id="KW-0846">Cobalamin</keyword>
<feature type="binding site" evidence="5">
    <location>
        <position position="206"/>
    </location>
    <ligand>
        <name>adenosylcob(III)alamin</name>
        <dbReference type="ChEBI" id="CHEBI:18408"/>
    </ligand>
</feature>
<dbReference type="GO" id="GO:0031471">
    <property type="term" value="C:ethanolamine degradation polyhedral organelle"/>
    <property type="evidence" value="ECO:0007669"/>
    <property type="project" value="UniProtKB-UniRule"/>
</dbReference>
<keyword evidence="3 5" id="KW-0170">Cobalt</keyword>